<gene>
    <name evidence="10" type="ORF">P378_17815</name>
    <name evidence="9" type="ORF">P378_17985</name>
</gene>
<dbReference type="AlphaFoldDB" id="A0A2C6L1P1"/>
<protein>
    <submittedName>
        <fullName evidence="9">Membrane protein</fullName>
    </submittedName>
</protein>
<evidence type="ECO:0000256" key="7">
    <source>
        <dbReference type="SAM" id="SignalP"/>
    </source>
</evidence>
<evidence type="ECO:0000313" key="10">
    <source>
        <dbReference type="EMBL" id="PHJ37187.1"/>
    </source>
</evidence>
<evidence type="ECO:0000259" key="8">
    <source>
        <dbReference type="Pfam" id="PF13190"/>
    </source>
</evidence>
<dbReference type="OrthoDB" id="1725146at2"/>
<feature type="transmembrane region" description="Helical" evidence="6">
    <location>
        <begin position="65"/>
        <end position="84"/>
    </location>
</feature>
<organism evidence="9 11">
    <name type="scientific">Desulforamulus profundi</name>
    <dbReference type="NCBI Taxonomy" id="1383067"/>
    <lineage>
        <taxon>Bacteria</taxon>
        <taxon>Bacillati</taxon>
        <taxon>Bacillota</taxon>
        <taxon>Clostridia</taxon>
        <taxon>Eubacteriales</taxon>
        <taxon>Peptococcaceae</taxon>
        <taxon>Desulforamulus</taxon>
    </lineage>
</organism>
<sequence length="97" mass="10415">MNKKLLAGLLIALLVAVFLSPFASPHPDGLERVAEDQNFIQRAYGKEVLTSPIPDYSMPGMQSEFLATGAAGATGVALTFGLVMGMKRFLVKRQNCS</sequence>
<accession>A0A2C6L1P1</accession>
<keyword evidence="2" id="KW-1003">Cell membrane</keyword>
<dbReference type="Proteomes" id="UP000222564">
    <property type="component" value="Unassembled WGS sequence"/>
</dbReference>
<proteinExistence type="predicted"/>
<evidence type="ECO:0000256" key="3">
    <source>
        <dbReference type="ARBA" id="ARBA00022692"/>
    </source>
</evidence>
<keyword evidence="11" id="KW-1185">Reference proteome</keyword>
<name>A0A2C6L1P1_9FIRM</name>
<evidence type="ECO:0000313" key="11">
    <source>
        <dbReference type="Proteomes" id="UP000222564"/>
    </source>
</evidence>
<evidence type="ECO:0000256" key="4">
    <source>
        <dbReference type="ARBA" id="ARBA00022989"/>
    </source>
</evidence>
<reference evidence="9 11" key="1">
    <citation type="submission" date="2013-09" db="EMBL/GenBank/DDBJ databases">
        <title>Biodegradation of hydrocarbons in the deep terrestrial subsurface : characterization of a microbial consortium composed of two Desulfotomaculum species originating from a deep geological formation.</title>
        <authorList>
            <person name="Aullo T."/>
            <person name="Berlendis S."/>
            <person name="Lascourreges J.-F."/>
            <person name="Dessort D."/>
            <person name="Saint-Laurent S."/>
            <person name="Schraauwers B."/>
            <person name="Mas J."/>
            <person name="Magot M."/>
            <person name="Ranchou-Peyruse A."/>
        </authorList>
    </citation>
    <scope>NUCLEOTIDE SEQUENCE [LARGE SCALE GENOMIC DNA]</scope>
    <source>
        <strain evidence="9 11">Bs107</strain>
    </source>
</reference>
<dbReference type="EMBL" id="AWQQ01000114">
    <property type="protein sequence ID" value="PHJ37161.1"/>
    <property type="molecule type" value="Genomic_DNA"/>
</dbReference>
<evidence type="ECO:0000256" key="1">
    <source>
        <dbReference type="ARBA" id="ARBA00004236"/>
    </source>
</evidence>
<comment type="subcellular location">
    <subcellularLocation>
        <location evidence="1">Cell membrane</location>
    </subcellularLocation>
</comment>
<dbReference type="GO" id="GO:0005886">
    <property type="term" value="C:plasma membrane"/>
    <property type="evidence" value="ECO:0007669"/>
    <property type="project" value="UniProtKB-SubCell"/>
</dbReference>
<keyword evidence="4 6" id="KW-1133">Transmembrane helix</keyword>
<keyword evidence="7" id="KW-0732">Signal</keyword>
<keyword evidence="3 6" id="KW-0812">Transmembrane</keyword>
<evidence type="ECO:0000313" key="9">
    <source>
        <dbReference type="EMBL" id="PHJ37161.1"/>
    </source>
</evidence>
<evidence type="ECO:0000256" key="6">
    <source>
        <dbReference type="SAM" id="Phobius"/>
    </source>
</evidence>
<keyword evidence="5 6" id="KW-0472">Membrane</keyword>
<dbReference type="EMBL" id="AWQQ01000106">
    <property type="protein sequence ID" value="PHJ37187.1"/>
    <property type="molecule type" value="Genomic_DNA"/>
</dbReference>
<dbReference type="InterPro" id="IPR025937">
    <property type="entry name" value="PDGLE_dom"/>
</dbReference>
<evidence type="ECO:0000256" key="5">
    <source>
        <dbReference type="ARBA" id="ARBA00023136"/>
    </source>
</evidence>
<comment type="caution">
    <text evidence="9">The sequence shown here is derived from an EMBL/GenBank/DDBJ whole genome shotgun (WGS) entry which is preliminary data.</text>
</comment>
<evidence type="ECO:0000256" key="2">
    <source>
        <dbReference type="ARBA" id="ARBA00022475"/>
    </source>
</evidence>
<feature type="chain" id="PRO_5014076851" evidence="7">
    <location>
        <begin position="24"/>
        <end position="97"/>
    </location>
</feature>
<feature type="domain" description="PDGLE" evidence="8">
    <location>
        <begin position="3"/>
        <end position="89"/>
    </location>
</feature>
<feature type="signal peptide" evidence="7">
    <location>
        <begin position="1"/>
        <end position="23"/>
    </location>
</feature>
<dbReference type="Pfam" id="PF13190">
    <property type="entry name" value="PDGLE"/>
    <property type="match status" value="1"/>
</dbReference>
<dbReference type="RefSeq" id="WP_099083948.1">
    <property type="nucleotide sequence ID" value="NZ_AWQQ01000106.1"/>
</dbReference>